<dbReference type="Pfam" id="PF13489">
    <property type="entry name" value="Methyltransf_23"/>
    <property type="match status" value="1"/>
</dbReference>
<gene>
    <name evidence="6" type="ORF">TTHERM_00803610</name>
</gene>
<feature type="binding site" evidence="5">
    <location>
        <position position="412"/>
    </location>
    <ligand>
        <name>S-adenosyl-L-methionine</name>
        <dbReference type="ChEBI" id="CHEBI:59789"/>
    </ligand>
</feature>
<feature type="binding site" evidence="5">
    <location>
        <position position="483"/>
    </location>
    <ligand>
        <name>Mg(2+)</name>
        <dbReference type="ChEBI" id="CHEBI:18420"/>
    </ligand>
</feature>
<protein>
    <recommendedName>
        <fullName evidence="5">Ubiquinone biosynthesis O-methyltransferase, mitochondrial</fullName>
    </recommendedName>
    <alternativeName>
        <fullName evidence="5">3-demethylubiquinol 3-O-methyltransferase</fullName>
        <ecNumber evidence="5">2.1.1.64</ecNumber>
    </alternativeName>
    <alternativeName>
        <fullName evidence="5">3-demethylubiquinone 3-O-methyltransferase</fullName>
        <ecNumber evidence="5">2.1.1.-</ecNumber>
    </alternativeName>
    <alternativeName>
        <fullName evidence="5">Polyprenyldihydroxybenzoate methyltransferase</fullName>
        <ecNumber evidence="5">2.1.1.114</ecNumber>
    </alternativeName>
</protein>
<evidence type="ECO:0000313" key="6">
    <source>
        <dbReference type="EMBL" id="EAR92164.2"/>
    </source>
</evidence>
<comment type="subunit">
    <text evidence="5">Component of a multi-subunit COQ enzyme complex.</text>
</comment>
<sequence>MSDQRIRKLSLYVADYLGAKQRLEKYQEIEDCLDITLQTGNLSQLPELIELIGEKIIKLDLEIWGNNLGDKNGEKLDEAFDYTPQLTYLSLRLRNNQISDPGCDCLGALFIKLTELVNFDLNLKSNLINDSGFLGLMFGFTSMTKLQTLVIDLEDNHVGDDAMEELSNSFSKLTLLQDVSLNFWGNVIGDKGIAMLGKGLQKLPQLINLSLDLMKNNIKDEGVISFAKNMVNFLKLKQLDISLWLSDQGAYSLGLALFLMDYLTSIKLNSLYNKSIILNKSVRGIKQKFQDILRILVLSQQLSLIDITQEKQQQKKMIAKALQKVLGNSSMKLIHSRNIVLKQRCFHSSVDSSEMNHFSQIKDWWKSGSEMAPLYSYNFARVNFIKEFMKDFNNQNYHLKLPLKNLQILDVGCGGGLLSESLCRLGANVTGLDANENSISIANNHKKLDQFLEQKLNYKLGTAEELSSQNIQYDLVTCMEVIEHIQDKEQFIATLSQLVRPGGMIFLSTMEKTRESYLKLILGAEYIAKLVPKGTHDWNKFINSEDLSALLEDNGFKILKIQGFSYDIINNQMEKSNNKMNYLISAIKLR</sequence>
<dbReference type="EC" id="2.1.1.114" evidence="5"/>
<keyword evidence="5" id="KW-0460">Magnesium</keyword>
<keyword evidence="5" id="KW-0999">Mitochondrion inner membrane</keyword>
<dbReference type="GO" id="GO:0010420">
    <property type="term" value="F:polyprenyldihydroxybenzoate methyltransferase activity"/>
    <property type="evidence" value="ECO:0007669"/>
    <property type="project" value="UniProtKB-UniRule"/>
</dbReference>
<accession>Q235D9</accession>
<comment type="catalytic activity">
    <reaction evidence="5">
        <text>a 3-demethylubiquinone + S-adenosyl-L-methionine = a ubiquinone + S-adenosyl-L-homocysteine</text>
        <dbReference type="Rhea" id="RHEA:81215"/>
        <dbReference type="Rhea" id="RHEA-COMP:9565"/>
        <dbReference type="Rhea" id="RHEA-COMP:19654"/>
        <dbReference type="ChEBI" id="CHEBI:16389"/>
        <dbReference type="ChEBI" id="CHEBI:57856"/>
        <dbReference type="ChEBI" id="CHEBI:59789"/>
        <dbReference type="ChEBI" id="CHEBI:231825"/>
    </reaction>
</comment>
<dbReference type="GO" id="GO:0061542">
    <property type="term" value="F:3-demethylubiquinol 3-O-methyltransferase activity"/>
    <property type="evidence" value="ECO:0007669"/>
    <property type="project" value="UniProtKB-UniRule"/>
</dbReference>
<dbReference type="InterPro" id="IPR001611">
    <property type="entry name" value="Leu-rich_rpt"/>
</dbReference>
<comment type="catalytic activity">
    <reaction evidence="5">
        <text>a 3,4-dihydroxy-5-(all-trans-polyprenyl)benzoate + S-adenosyl-L-methionine = a 4-hydroxy-3-methoxy-5-(all-trans-polyprenyl)benzoate + S-adenosyl-L-homocysteine + H(+)</text>
        <dbReference type="Rhea" id="RHEA:44452"/>
        <dbReference type="Rhea" id="RHEA-COMP:10930"/>
        <dbReference type="Rhea" id="RHEA-COMP:10931"/>
        <dbReference type="ChEBI" id="CHEBI:15378"/>
        <dbReference type="ChEBI" id="CHEBI:57856"/>
        <dbReference type="ChEBI" id="CHEBI:59789"/>
        <dbReference type="ChEBI" id="CHEBI:64694"/>
        <dbReference type="ChEBI" id="CHEBI:84443"/>
        <dbReference type="EC" id="2.1.1.114"/>
    </reaction>
</comment>
<dbReference type="InterPro" id="IPR010233">
    <property type="entry name" value="UbiG_MeTrfase"/>
</dbReference>
<dbReference type="GO" id="GO:0046872">
    <property type="term" value="F:metal ion binding"/>
    <property type="evidence" value="ECO:0007669"/>
    <property type="project" value="UniProtKB-KW"/>
</dbReference>
<evidence type="ECO:0000256" key="1">
    <source>
        <dbReference type="ARBA" id="ARBA00022603"/>
    </source>
</evidence>
<dbReference type="PANTHER" id="PTHR43464">
    <property type="entry name" value="METHYLTRANSFERASE"/>
    <property type="match status" value="1"/>
</dbReference>
<keyword evidence="2 5" id="KW-0808">Transferase</keyword>
<feature type="binding site" evidence="5">
    <location>
        <position position="484"/>
    </location>
    <ligand>
        <name>Mg(2+)</name>
        <dbReference type="ChEBI" id="CHEBI:18420"/>
    </ligand>
</feature>
<dbReference type="AlphaFoldDB" id="Q235D9"/>
<organism evidence="6 7">
    <name type="scientific">Tetrahymena thermophila (strain SB210)</name>
    <dbReference type="NCBI Taxonomy" id="312017"/>
    <lineage>
        <taxon>Eukaryota</taxon>
        <taxon>Sar</taxon>
        <taxon>Alveolata</taxon>
        <taxon>Ciliophora</taxon>
        <taxon>Intramacronucleata</taxon>
        <taxon>Oligohymenophorea</taxon>
        <taxon>Hymenostomatida</taxon>
        <taxon>Tetrahymenina</taxon>
        <taxon>Tetrahymenidae</taxon>
        <taxon>Tetrahymena</taxon>
    </lineage>
</organism>
<feature type="binding site" evidence="5">
    <location>
        <position position="433"/>
    </location>
    <ligand>
        <name>S-adenosyl-L-methionine</name>
        <dbReference type="ChEBI" id="CHEBI:59789"/>
    </ligand>
</feature>
<keyword evidence="5" id="KW-0472">Membrane</keyword>
<dbReference type="UniPathway" id="UPA00232"/>
<dbReference type="OrthoDB" id="3265906at2759"/>
<dbReference type="HAMAP" id="MF_00472">
    <property type="entry name" value="UbiG"/>
    <property type="match status" value="1"/>
</dbReference>
<dbReference type="Gene3D" id="3.80.10.10">
    <property type="entry name" value="Ribonuclease Inhibitor"/>
    <property type="match status" value="2"/>
</dbReference>
<comment type="cofactor">
    <cofactor evidence="5">
        <name>Mg(2+)</name>
        <dbReference type="ChEBI" id="CHEBI:18420"/>
    </cofactor>
</comment>
<dbReference type="GO" id="GO:0120537">
    <property type="term" value="F:3-demethylubiquinone 3-O-methyltransferase activity"/>
    <property type="evidence" value="ECO:0007669"/>
    <property type="project" value="RHEA"/>
</dbReference>
<dbReference type="GO" id="GO:0032259">
    <property type="term" value="P:methylation"/>
    <property type="evidence" value="ECO:0007669"/>
    <property type="project" value="UniProtKB-KW"/>
</dbReference>
<evidence type="ECO:0000256" key="2">
    <source>
        <dbReference type="ARBA" id="ARBA00022679"/>
    </source>
</evidence>
<dbReference type="Gene3D" id="3.40.50.150">
    <property type="entry name" value="Vaccinia Virus protein VP39"/>
    <property type="match status" value="1"/>
</dbReference>
<name>Q235D9_TETTS</name>
<dbReference type="STRING" id="312017.Q235D9"/>
<comment type="subcellular location">
    <subcellularLocation>
        <location evidence="5">Mitochondrion inner membrane</location>
        <topology evidence="5">Peripheral membrane protein</topology>
        <orientation evidence="5">Matrix side</orientation>
    </subcellularLocation>
</comment>
<comment type="pathway">
    <text evidence="5">Cofactor biosynthesis; ubiquinone biosynthesis.</text>
</comment>
<dbReference type="Pfam" id="PF13516">
    <property type="entry name" value="LRR_6"/>
    <property type="match status" value="2"/>
</dbReference>
<dbReference type="InterPro" id="IPR032675">
    <property type="entry name" value="LRR_dom_sf"/>
</dbReference>
<dbReference type="RefSeq" id="XP_001012409.2">
    <property type="nucleotide sequence ID" value="XM_001012409.2"/>
</dbReference>
<keyword evidence="7" id="KW-1185">Reference proteome</keyword>
<dbReference type="GeneID" id="7843077"/>
<keyword evidence="4 5" id="KW-0949">S-adenosyl-L-methionine</keyword>
<dbReference type="InterPro" id="IPR029063">
    <property type="entry name" value="SAM-dependent_MTases_sf"/>
</dbReference>
<evidence type="ECO:0000256" key="5">
    <source>
        <dbReference type="HAMAP-Rule" id="MF_03190"/>
    </source>
</evidence>
<feature type="binding site" evidence="5">
    <location>
        <position position="479"/>
    </location>
    <ligand>
        <name>S-adenosyl-L-methionine</name>
        <dbReference type="ChEBI" id="CHEBI:59789"/>
    </ligand>
</feature>
<comment type="catalytic activity">
    <reaction evidence="5">
        <text>a 3-demethylubiquinol + S-adenosyl-L-methionine = a ubiquinol + S-adenosyl-L-homocysteine + H(+)</text>
        <dbReference type="Rhea" id="RHEA:44380"/>
        <dbReference type="Rhea" id="RHEA-COMP:9566"/>
        <dbReference type="Rhea" id="RHEA-COMP:10914"/>
        <dbReference type="ChEBI" id="CHEBI:15378"/>
        <dbReference type="ChEBI" id="CHEBI:17976"/>
        <dbReference type="ChEBI" id="CHEBI:57856"/>
        <dbReference type="ChEBI" id="CHEBI:59789"/>
        <dbReference type="ChEBI" id="CHEBI:84422"/>
        <dbReference type="EC" id="2.1.1.64"/>
    </reaction>
</comment>
<feature type="binding site" evidence="5">
    <location>
        <position position="381"/>
    </location>
    <ligand>
        <name>S-adenosyl-L-methionine</name>
        <dbReference type="ChEBI" id="CHEBI:59789"/>
    </ligand>
</feature>
<dbReference type="EC" id="2.1.1.64" evidence="5"/>
<keyword evidence="1 5" id="KW-0489">Methyltransferase</keyword>
<keyword evidence="5" id="KW-0496">Mitochondrion</keyword>
<dbReference type="InParanoid" id="Q235D9"/>
<dbReference type="HOGENOM" id="CLU_935342_0_0_1"/>
<dbReference type="PANTHER" id="PTHR43464:SF19">
    <property type="entry name" value="UBIQUINONE BIOSYNTHESIS O-METHYLTRANSFERASE, MITOCHONDRIAL"/>
    <property type="match status" value="1"/>
</dbReference>
<dbReference type="SUPFAM" id="SSF53335">
    <property type="entry name" value="S-adenosyl-L-methionine-dependent methyltransferases"/>
    <property type="match status" value="1"/>
</dbReference>
<comment type="similarity">
    <text evidence="5">Belongs to the class I-like SAM-binding methyltransferase superfamily. UbiG/COQ3 family.</text>
</comment>
<dbReference type="KEGG" id="tet:TTHERM_00803610"/>
<keyword evidence="3 5" id="KW-0831">Ubiquinone biosynthesis</keyword>
<keyword evidence="5" id="KW-0479">Metal-binding</keyword>
<dbReference type="CDD" id="cd02440">
    <property type="entry name" value="AdoMet_MTases"/>
    <property type="match status" value="1"/>
</dbReference>
<comment type="function">
    <text evidence="5">O-methyltransferase required for two non-consecutive steps during ubiquinone biosynthesis. Catalyzes the 2 O-methylation of 3,4-dihydroxy-5-(all-trans-polyprenyl)benzoic acid into 4-hydroxy-3-methoxy-5-(all-trans-polyprenyl)benzoic acid. Also catalyzes the last step of ubiquinone biosynthesis by mediating methylation of 3-demethylubiquinone into ubiquinone. Also able to mediate the methylation of 3-demethylubiquinol into ubiquinol.</text>
</comment>
<dbReference type="Proteomes" id="UP000009168">
    <property type="component" value="Unassembled WGS sequence"/>
</dbReference>
<evidence type="ECO:0000313" key="7">
    <source>
        <dbReference type="Proteomes" id="UP000009168"/>
    </source>
</evidence>
<dbReference type="SUPFAM" id="SSF52047">
    <property type="entry name" value="RNI-like"/>
    <property type="match status" value="1"/>
</dbReference>
<reference evidence="7" key="1">
    <citation type="journal article" date="2006" name="PLoS Biol.">
        <title>Macronuclear genome sequence of the ciliate Tetrahymena thermophila, a model eukaryote.</title>
        <authorList>
            <person name="Eisen J.A."/>
            <person name="Coyne R.S."/>
            <person name="Wu M."/>
            <person name="Wu D."/>
            <person name="Thiagarajan M."/>
            <person name="Wortman J.R."/>
            <person name="Badger J.H."/>
            <person name="Ren Q."/>
            <person name="Amedeo P."/>
            <person name="Jones K.M."/>
            <person name="Tallon L.J."/>
            <person name="Delcher A.L."/>
            <person name="Salzberg S.L."/>
            <person name="Silva J.C."/>
            <person name="Haas B.J."/>
            <person name="Majoros W.H."/>
            <person name="Farzad M."/>
            <person name="Carlton J.M."/>
            <person name="Smith R.K. Jr."/>
            <person name="Garg J."/>
            <person name="Pearlman R.E."/>
            <person name="Karrer K.M."/>
            <person name="Sun L."/>
            <person name="Manning G."/>
            <person name="Elde N.C."/>
            <person name="Turkewitz A.P."/>
            <person name="Asai D.J."/>
            <person name="Wilkes D.E."/>
            <person name="Wang Y."/>
            <person name="Cai H."/>
            <person name="Collins K."/>
            <person name="Stewart B.A."/>
            <person name="Lee S.R."/>
            <person name="Wilamowska K."/>
            <person name="Weinberg Z."/>
            <person name="Ruzzo W.L."/>
            <person name="Wloga D."/>
            <person name="Gaertig J."/>
            <person name="Frankel J."/>
            <person name="Tsao C.-C."/>
            <person name="Gorovsky M.A."/>
            <person name="Keeling P.J."/>
            <person name="Waller R.F."/>
            <person name="Patron N.J."/>
            <person name="Cherry J.M."/>
            <person name="Stover N.A."/>
            <person name="Krieger C.J."/>
            <person name="del Toro C."/>
            <person name="Ryder H.F."/>
            <person name="Williamson S.C."/>
            <person name="Barbeau R.A."/>
            <person name="Hamilton E.P."/>
            <person name="Orias E."/>
        </authorList>
    </citation>
    <scope>NUCLEOTIDE SEQUENCE [LARGE SCALE GENOMIC DNA]</scope>
    <source>
        <strain evidence="7">SB210</strain>
    </source>
</reference>
<dbReference type="EC" id="2.1.1.-" evidence="5"/>
<dbReference type="EMBL" id="GG662763">
    <property type="protein sequence ID" value="EAR92164.2"/>
    <property type="molecule type" value="Genomic_DNA"/>
</dbReference>
<feature type="binding site" evidence="5">
    <location>
        <position position="480"/>
    </location>
    <ligand>
        <name>Mg(2+)</name>
        <dbReference type="ChEBI" id="CHEBI:18420"/>
    </ligand>
</feature>
<dbReference type="NCBIfam" id="TIGR01983">
    <property type="entry name" value="UbiG"/>
    <property type="match status" value="1"/>
</dbReference>
<evidence type="ECO:0000256" key="3">
    <source>
        <dbReference type="ARBA" id="ARBA00022688"/>
    </source>
</evidence>
<proteinExistence type="inferred from homology"/>
<evidence type="ECO:0000256" key="4">
    <source>
        <dbReference type="ARBA" id="ARBA00022691"/>
    </source>
</evidence>
<dbReference type="eggNOG" id="KOG1270">
    <property type="taxonomic scope" value="Eukaryota"/>
</dbReference>
<dbReference type="GO" id="GO:0031314">
    <property type="term" value="C:extrinsic component of mitochondrial inner membrane"/>
    <property type="evidence" value="ECO:0007669"/>
    <property type="project" value="UniProtKB-UniRule"/>
</dbReference>